<sequence length="99" mass="11838">MLSLWVMALTWMVSSKTFSAAQDPALEEAWRDWKRTYRKVYAEGEEAFRRSVWENNVRVIEQHNREADEGKHSYRMGINHFSDMTQEEINQRLTGKHPH</sequence>
<feature type="domain" description="Cathepsin propeptide inhibitor" evidence="2">
    <location>
        <begin position="30"/>
        <end position="89"/>
    </location>
</feature>
<reference evidence="4" key="1">
    <citation type="submission" date="2025-08" db="UniProtKB">
        <authorList>
            <consortium name="RefSeq"/>
        </authorList>
    </citation>
    <scope>IDENTIFICATION</scope>
    <source>
        <tissue evidence="4">Liver</tissue>
    </source>
</reference>
<dbReference type="OrthoDB" id="5855924at2759"/>
<dbReference type="InterPro" id="IPR038765">
    <property type="entry name" value="Papain-like_cys_pep_sf"/>
</dbReference>
<evidence type="ECO:0000256" key="1">
    <source>
        <dbReference type="SAM" id="SignalP"/>
    </source>
</evidence>
<keyword evidence="3" id="KW-1185">Reference proteome</keyword>
<proteinExistence type="predicted"/>
<evidence type="ECO:0000313" key="3">
    <source>
        <dbReference type="Proteomes" id="UP000695026"/>
    </source>
</evidence>
<keyword evidence="1" id="KW-0732">Signal</keyword>
<evidence type="ECO:0000313" key="4">
    <source>
        <dbReference type="RefSeq" id="XP_007434449.1"/>
    </source>
</evidence>
<evidence type="ECO:0000259" key="2">
    <source>
        <dbReference type="SMART" id="SM00848"/>
    </source>
</evidence>
<protein>
    <submittedName>
        <fullName evidence="4">Cathepsin L1-like</fullName>
    </submittedName>
</protein>
<dbReference type="AlphaFoldDB" id="A0A9F2WFL0"/>
<dbReference type="KEGG" id="pbi:103048707"/>
<dbReference type="InterPro" id="IPR013201">
    <property type="entry name" value="Prot_inhib_I29"/>
</dbReference>
<organism evidence="3 4">
    <name type="scientific">Python bivittatus</name>
    <name type="common">Burmese python</name>
    <name type="synonym">Python molurus bivittatus</name>
    <dbReference type="NCBI Taxonomy" id="176946"/>
    <lineage>
        <taxon>Eukaryota</taxon>
        <taxon>Metazoa</taxon>
        <taxon>Chordata</taxon>
        <taxon>Craniata</taxon>
        <taxon>Vertebrata</taxon>
        <taxon>Euteleostomi</taxon>
        <taxon>Lepidosauria</taxon>
        <taxon>Squamata</taxon>
        <taxon>Bifurcata</taxon>
        <taxon>Unidentata</taxon>
        <taxon>Episquamata</taxon>
        <taxon>Toxicofera</taxon>
        <taxon>Serpentes</taxon>
        <taxon>Henophidia</taxon>
        <taxon>Pythonidae</taxon>
        <taxon>Python</taxon>
    </lineage>
</organism>
<dbReference type="SUPFAM" id="SSF54001">
    <property type="entry name" value="Cysteine proteinases"/>
    <property type="match status" value="1"/>
</dbReference>
<dbReference type="SMART" id="SM00848">
    <property type="entry name" value="Inhibitor_I29"/>
    <property type="match status" value="1"/>
</dbReference>
<dbReference type="FunFam" id="1.10.287.2250:FF:000003">
    <property type="entry name" value="Cathepsin L"/>
    <property type="match status" value="1"/>
</dbReference>
<dbReference type="Gene3D" id="1.10.287.2250">
    <property type="match status" value="1"/>
</dbReference>
<gene>
    <name evidence="4" type="primary">LOC103048707</name>
</gene>
<feature type="signal peptide" evidence="1">
    <location>
        <begin position="1"/>
        <end position="21"/>
    </location>
</feature>
<name>A0A9F2WFL0_PYTBI</name>
<dbReference type="OMA" id="QNCNGNT"/>
<feature type="chain" id="PRO_5039898700" evidence="1">
    <location>
        <begin position="22"/>
        <end position="99"/>
    </location>
</feature>
<dbReference type="RefSeq" id="XP_007434449.1">
    <property type="nucleotide sequence ID" value="XM_007434387.3"/>
</dbReference>
<dbReference type="GeneID" id="103048707"/>
<accession>A0A9F2WFL0</accession>
<dbReference type="Pfam" id="PF08246">
    <property type="entry name" value="Inhibitor_I29"/>
    <property type="match status" value="1"/>
</dbReference>
<dbReference type="Proteomes" id="UP000695026">
    <property type="component" value="Unplaced"/>
</dbReference>